<comment type="subcellular location">
    <subcellularLocation>
        <location evidence="1">Nucleus</location>
    </subcellularLocation>
</comment>
<dbReference type="Gene3D" id="3.30.110.20">
    <property type="entry name" value="Alba-like domain"/>
    <property type="match status" value="1"/>
</dbReference>
<accession>A0ABY2GYP6</accession>
<proteinExistence type="predicted"/>
<evidence type="ECO:0000313" key="5">
    <source>
        <dbReference type="EMBL" id="TFB01083.1"/>
    </source>
</evidence>
<dbReference type="PANTHER" id="PTHR28256">
    <property type="entry name" value="RIBONUCLEASES P/MRP PROTEIN SUBUNIT POP7"/>
    <property type="match status" value="1"/>
</dbReference>
<evidence type="ECO:0000256" key="4">
    <source>
        <dbReference type="SAM" id="MobiDB-lite"/>
    </source>
</evidence>
<comment type="caution">
    <text evidence="5">The sequence shown here is derived from an EMBL/GenBank/DDBJ whole genome shotgun (WGS) entry which is preliminary data.</text>
</comment>
<dbReference type="InterPro" id="IPR036882">
    <property type="entry name" value="Alba-like_dom_sf"/>
</dbReference>
<evidence type="ECO:0000256" key="3">
    <source>
        <dbReference type="ARBA" id="ARBA00023242"/>
    </source>
</evidence>
<dbReference type="GeneID" id="300578459"/>
<keyword evidence="6" id="KW-1185">Reference proteome</keyword>
<organism evidence="5 6">
    <name type="scientific">Trichoderma ghanense</name>
    <dbReference type="NCBI Taxonomy" id="65468"/>
    <lineage>
        <taxon>Eukaryota</taxon>
        <taxon>Fungi</taxon>
        <taxon>Dikarya</taxon>
        <taxon>Ascomycota</taxon>
        <taxon>Pezizomycotina</taxon>
        <taxon>Sordariomycetes</taxon>
        <taxon>Hypocreomycetidae</taxon>
        <taxon>Hypocreales</taxon>
        <taxon>Hypocreaceae</taxon>
        <taxon>Trichoderma</taxon>
    </lineage>
</organism>
<dbReference type="PANTHER" id="PTHR28256:SF1">
    <property type="entry name" value="RIBONUCLEASES P_MRP PROTEIN SUBUNIT POP7"/>
    <property type="match status" value="1"/>
</dbReference>
<dbReference type="InterPro" id="IPR014612">
    <property type="entry name" value="Pop7/Rpp20"/>
</dbReference>
<gene>
    <name evidence="5" type="ORF">CCMA1212_006813</name>
</gene>
<keyword evidence="2" id="KW-0819">tRNA processing</keyword>
<dbReference type="RefSeq" id="XP_073557284.1">
    <property type="nucleotide sequence ID" value="XM_073704009.1"/>
</dbReference>
<dbReference type="Proteomes" id="UP001642720">
    <property type="component" value="Unassembled WGS sequence"/>
</dbReference>
<reference evidence="5 6" key="1">
    <citation type="submission" date="2018-01" db="EMBL/GenBank/DDBJ databases">
        <title>Genome characterization of the sugarcane-associated fungus Trichoderma ghanense CCMA-1212 and their application in lignocelulose bioconversion.</title>
        <authorList>
            <person name="Steindorff A.S."/>
            <person name="Mendes T.D."/>
            <person name="Vilela E.S.D."/>
            <person name="Rodrigues D.S."/>
            <person name="Formighieri E.F."/>
            <person name="Melo I.S."/>
            <person name="Favaro L.C.L."/>
        </authorList>
    </citation>
    <scope>NUCLEOTIDE SEQUENCE [LARGE SCALE GENOMIC DNA]</scope>
    <source>
        <strain evidence="5 6">CCMA-1212</strain>
    </source>
</reference>
<dbReference type="InterPro" id="IPR020241">
    <property type="entry name" value="RNase_P/MRP_Pop7_fungi"/>
</dbReference>
<feature type="region of interest" description="Disordered" evidence="4">
    <location>
        <begin position="1"/>
        <end position="21"/>
    </location>
</feature>
<protein>
    <submittedName>
        <fullName evidence="5">Ribonucleases P/MRP protein subunit POP7</fullName>
    </submittedName>
</protein>
<dbReference type="EMBL" id="PPTA01000009">
    <property type="protein sequence ID" value="TFB01083.1"/>
    <property type="molecule type" value="Genomic_DNA"/>
</dbReference>
<keyword evidence="3" id="KW-0539">Nucleus</keyword>
<sequence length="194" mass="20709">MTQPENAPSKLVPGQTTKMAPIPEGKFHFLQSGQDTLNSANSGSLGARIQKRPLTRRQLPASSKTPVIYVSSSSPVMSVVRRTRKFLDKALRSNASAAKNVSLHARVEALKRGSGSGTARGAVVTVMGTGKAIEKTLNVASWFQQQGDCVVEIRTRTIGTVDDVVTGDADDAFGADSESRLRKLNCLEVAISLK</sequence>
<name>A0ABY2GYP6_9HYPO</name>
<evidence type="ECO:0000256" key="2">
    <source>
        <dbReference type="ARBA" id="ARBA00022694"/>
    </source>
</evidence>
<dbReference type="Pfam" id="PF12328">
    <property type="entry name" value="Rpp20"/>
    <property type="match status" value="1"/>
</dbReference>
<evidence type="ECO:0000256" key="1">
    <source>
        <dbReference type="ARBA" id="ARBA00004123"/>
    </source>
</evidence>
<evidence type="ECO:0000313" key="6">
    <source>
        <dbReference type="Proteomes" id="UP001642720"/>
    </source>
</evidence>